<dbReference type="EMBL" id="CAUYUJ010009064">
    <property type="protein sequence ID" value="CAK0825759.1"/>
    <property type="molecule type" value="Genomic_DNA"/>
</dbReference>
<keyword evidence="2" id="KW-1185">Reference proteome</keyword>
<proteinExistence type="predicted"/>
<name>A0ABN9S4B0_9DINO</name>
<accession>A0ABN9S4B0</accession>
<protein>
    <submittedName>
        <fullName evidence="1">Uncharacterized protein</fullName>
    </submittedName>
</protein>
<organism evidence="1 2">
    <name type="scientific">Prorocentrum cordatum</name>
    <dbReference type="NCBI Taxonomy" id="2364126"/>
    <lineage>
        <taxon>Eukaryota</taxon>
        <taxon>Sar</taxon>
        <taxon>Alveolata</taxon>
        <taxon>Dinophyceae</taxon>
        <taxon>Prorocentrales</taxon>
        <taxon>Prorocentraceae</taxon>
        <taxon>Prorocentrum</taxon>
    </lineage>
</organism>
<gene>
    <name evidence="1" type="ORF">PCOR1329_LOCUS25803</name>
</gene>
<dbReference type="Proteomes" id="UP001189429">
    <property type="component" value="Unassembled WGS sequence"/>
</dbReference>
<reference evidence="1" key="1">
    <citation type="submission" date="2023-10" db="EMBL/GenBank/DDBJ databases">
        <authorList>
            <person name="Chen Y."/>
            <person name="Shah S."/>
            <person name="Dougan E. K."/>
            <person name="Thang M."/>
            <person name="Chan C."/>
        </authorList>
    </citation>
    <scope>NUCLEOTIDE SEQUENCE [LARGE SCALE GENOMIC DNA]</scope>
</reference>
<evidence type="ECO:0000313" key="2">
    <source>
        <dbReference type="Proteomes" id="UP001189429"/>
    </source>
</evidence>
<feature type="non-terminal residue" evidence="1">
    <location>
        <position position="1"/>
    </location>
</feature>
<comment type="caution">
    <text evidence="1">The sequence shown here is derived from an EMBL/GenBank/DDBJ whole genome shotgun (WGS) entry which is preliminary data.</text>
</comment>
<evidence type="ECO:0000313" key="1">
    <source>
        <dbReference type="EMBL" id="CAK0825759.1"/>
    </source>
</evidence>
<feature type="non-terminal residue" evidence="1">
    <location>
        <position position="102"/>
    </location>
</feature>
<sequence>REAAAPRRGRPRGALGTPAVAVTAAMPSGPARGGIERSRELLERAVGQELPFDDNVLGYLVKAASASDYQEVLDLVCDFCPRWHEQNQASLARHLIEVEDPR</sequence>